<dbReference type="Gene3D" id="2.60.40.1220">
    <property type="match status" value="1"/>
</dbReference>
<dbReference type="InterPro" id="IPR014755">
    <property type="entry name" value="Cu-Rt/internalin_Ig-like"/>
</dbReference>
<dbReference type="Proteomes" id="UP000568888">
    <property type="component" value="Unassembled WGS sequence"/>
</dbReference>
<proteinExistence type="predicted"/>
<name>A0A6V8N1I7_9BACT</name>
<feature type="domain" description="SbsA Ig-like" evidence="4">
    <location>
        <begin position="462"/>
        <end position="561"/>
    </location>
</feature>
<feature type="region of interest" description="Disordered" evidence="2">
    <location>
        <begin position="1"/>
        <end position="31"/>
    </location>
</feature>
<comment type="caution">
    <text evidence="5">The sequence shown here is derived from an EMBL/GenBank/DDBJ whole genome shotgun (WGS) entry which is preliminary data.</text>
</comment>
<keyword evidence="3" id="KW-0812">Transmembrane</keyword>
<dbReference type="RefSeq" id="WP_183351155.1">
    <property type="nucleotide sequence ID" value="NZ_BLXY01000021.1"/>
</dbReference>
<dbReference type="EMBL" id="BLXY01000021">
    <property type="protein sequence ID" value="GFO66302.1"/>
    <property type="molecule type" value="Genomic_DNA"/>
</dbReference>
<feature type="compositionally biased region" description="Basic and acidic residues" evidence="2">
    <location>
        <begin position="10"/>
        <end position="27"/>
    </location>
</feature>
<dbReference type="Pfam" id="PF13205">
    <property type="entry name" value="Big_5"/>
    <property type="match status" value="1"/>
</dbReference>
<accession>A0A6V8N1I7</accession>
<reference evidence="6" key="1">
    <citation type="submission" date="2020-06" db="EMBL/GenBank/DDBJ databases">
        <title>Draft genomic sequecing of Geomonas sp. Red736.</title>
        <authorList>
            <person name="Itoh H."/>
            <person name="Xu Z.X."/>
            <person name="Ushijima N."/>
            <person name="Masuda Y."/>
            <person name="Shiratori Y."/>
            <person name="Senoo K."/>
        </authorList>
    </citation>
    <scope>NUCLEOTIDE SEQUENCE [LARGE SCALE GENOMIC DNA]</scope>
    <source>
        <strain evidence="6">Red736</strain>
    </source>
</reference>
<evidence type="ECO:0000313" key="5">
    <source>
        <dbReference type="EMBL" id="GFO66302.1"/>
    </source>
</evidence>
<evidence type="ECO:0000256" key="2">
    <source>
        <dbReference type="SAM" id="MobiDB-lite"/>
    </source>
</evidence>
<evidence type="ECO:0000313" key="6">
    <source>
        <dbReference type="Proteomes" id="UP000568888"/>
    </source>
</evidence>
<keyword evidence="3" id="KW-0472">Membrane</keyword>
<evidence type="ECO:0000256" key="1">
    <source>
        <dbReference type="ARBA" id="ARBA00022729"/>
    </source>
</evidence>
<feature type="transmembrane region" description="Helical" evidence="3">
    <location>
        <begin position="45"/>
        <end position="65"/>
    </location>
</feature>
<organism evidence="5 6">
    <name type="scientific">Geomonas paludis</name>
    <dbReference type="NCBI Taxonomy" id="2740185"/>
    <lineage>
        <taxon>Bacteria</taxon>
        <taxon>Pseudomonadati</taxon>
        <taxon>Thermodesulfobacteriota</taxon>
        <taxon>Desulfuromonadia</taxon>
        <taxon>Geobacterales</taxon>
        <taxon>Geobacteraceae</taxon>
        <taxon>Geomonas</taxon>
    </lineage>
</organism>
<gene>
    <name evidence="5" type="ORF">GMPD_42210</name>
</gene>
<evidence type="ECO:0000259" key="4">
    <source>
        <dbReference type="Pfam" id="PF13205"/>
    </source>
</evidence>
<protein>
    <recommendedName>
        <fullName evidence="4">SbsA Ig-like domain-containing protein</fullName>
    </recommendedName>
</protein>
<keyword evidence="1" id="KW-0732">Signal</keyword>
<dbReference type="InterPro" id="IPR032812">
    <property type="entry name" value="SbsA_Ig"/>
</dbReference>
<sequence>MKKAVLDAGIHSEERPEPGKPEGDHGRASGVWGFSDESGRVRMNLVAALVMILLFSGFCVTSYFMPSANAWPTKYGSCSGSGCHVLTDPNATITTAINGVVGTSVTVAAGGTFEVDWKVTNVTNAAGGQVGVGVEINLPTGWGLAKGTTNSPAIPGWNAVWDAADGVAAGWATANSYSTATESPNSPVGYTINFDTTAWDTGTRNAAYDNATAGKDLDGIADNMGTDAIVTVPAGTAAGTYSIVVLGVGHDSAKSHVEQAITVTVTSGGGGDTTKPVVSAGFAATTPSLSKTITVSGFSATDNTGVTGYMITTSATAPLAGDAGWVATAPTSYTVAADGSYTLYPWAKDAAGNVSAVYGSPVAVFVDSTKPVVTAGFAATTPSLSRTITVSGFAATDANGVTGYMITTSSTAPLAGDAGWLGTAPTNYTVASDGSFTLYPWAKDTYGNVSAVYGSPVAVVVDTVKPTVSSTVPVNGATSTTLNGTVTLNFSENVNCTTVTTSTVTISPAVTWTRTSCSGTQAVFTPSGQANSTSYTVTVGAAVADTAGNTLAASYPFSYTTSAPAPNNAPGTPASLAQYKSDGTTLLTRGLYTNLTTLIFKGTVTDPDSDTVKLDIELADVGAAFTGTPTCSSTLVTSGTTAATTCSGIANGRFKWQARATDSKGLSGSWTQY</sequence>
<dbReference type="AlphaFoldDB" id="A0A6V8N1I7"/>
<keyword evidence="3" id="KW-1133">Transmembrane helix</keyword>
<evidence type="ECO:0000256" key="3">
    <source>
        <dbReference type="SAM" id="Phobius"/>
    </source>
</evidence>